<keyword evidence="1" id="KW-0732">Signal</keyword>
<dbReference type="eggNOG" id="COG4991">
    <property type="taxonomic scope" value="Bacteria"/>
</dbReference>
<sequence>MFKKIAASAIALTAVTAAPLFALDAATTTELNLREGPGPQYGVVSVMPQDAMVSVDGCTASDWCKVSFDGAEGWAYSPYLLNTTMPEPTVIYQNTDAMDVKIIEQEKDGTETAVNATAGAGFGAATAALLVGGPAAVAAGVVLGAAGGAAATPAETTVTYVSQNPVEPVYLNGEVVVGAGIPDGVTLYDVPEADYTYAYVNDAPVIVNPENRRIVYIVR</sequence>
<organism evidence="3 4">
    <name type="scientific">Sagittula stellata (strain ATCC 700073 / DSM 11524 / E-37)</name>
    <dbReference type="NCBI Taxonomy" id="388399"/>
    <lineage>
        <taxon>Bacteria</taxon>
        <taxon>Pseudomonadati</taxon>
        <taxon>Pseudomonadota</taxon>
        <taxon>Alphaproteobacteria</taxon>
        <taxon>Rhodobacterales</taxon>
        <taxon>Roseobacteraceae</taxon>
        <taxon>Sagittula</taxon>
    </lineage>
</organism>
<feature type="signal peptide" evidence="1">
    <location>
        <begin position="1"/>
        <end position="22"/>
    </location>
</feature>
<accession>A3K1W5</accession>
<keyword evidence="4" id="KW-1185">Reference proteome</keyword>
<dbReference type="EMBL" id="AAYA01000004">
    <property type="protein sequence ID" value="EBA08911.1"/>
    <property type="molecule type" value="Genomic_DNA"/>
</dbReference>
<gene>
    <name evidence="3" type="ORF">SSE37_04675</name>
</gene>
<comment type="caution">
    <text evidence="3">The sequence shown here is derived from an EMBL/GenBank/DDBJ whole genome shotgun (WGS) entry which is preliminary data.</text>
</comment>
<dbReference type="OrthoDB" id="102964at2"/>
<evidence type="ECO:0000313" key="3">
    <source>
        <dbReference type="EMBL" id="EBA08911.1"/>
    </source>
</evidence>
<reference evidence="3 4" key="1">
    <citation type="submission" date="2006-06" db="EMBL/GenBank/DDBJ databases">
        <authorList>
            <person name="Moran M.A."/>
            <person name="Ferriera S."/>
            <person name="Johnson J."/>
            <person name="Kravitz S."/>
            <person name="Beeson K."/>
            <person name="Sutton G."/>
            <person name="Rogers Y.-H."/>
            <person name="Friedman R."/>
            <person name="Frazier M."/>
            <person name="Venter J.C."/>
        </authorList>
    </citation>
    <scope>NUCLEOTIDE SEQUENCE [LARGE SCALE GENOMIC DNA]</scope>
    <source>
        <strain evidence="3 4">E-37</strain>
    </source>
</reference>
<protein>
    <recommendedName>
        <fullName evidence="2">SH3b domain-containing protein</fullName>
    </recommendedName>
</protein>
<dbReference type="Pfam" id="PF06823">
    <property type="entry name" value="DUF1236"/>
    <property type="match status" value="1"/>
</dbReference>
<dbReference type="Proteomes" id="UP000005713">
    <property type="component" value="Unassembled WGS sequence"/>
</dbReference>
<dbReference type="Gene3D" id="2.30.30.40">
    <property type="entry name" value="SH3 Domains"/>
    <property type="match status" value="1"/>
</dbReference>
<evidence type="ECO:0000313" key="4">
    <source>
        <dbReference type="Proteomes" id="UP000005713"/>
    </source>
</evidence>
<evidence type="ECO:0000256" key="1">
    <source>
        <dbReference type="SAM" id="SignalP"/>
    </source>
</evidence>
<name>A3K1W5_SAGS3</name>
<dbReference type="AlphaFoldDB" id="A3K1W5"/>
<feature type="domain" description="SH3b" evidence="2">
    <location>
        <begin position="30"/>
        <end position="80"/>
    </location>
</feature>
<evidence type="ECO:0000259" key="2">
    <source>
        <dbReference type="Pfam" id="PF08239"/>
    </source>
</evidence>
<dbReference type="InterPro" id="IPR003646">
    <property type="entry name" value="SH3-like_bac-type"/>
</dbReference>
<dbReference type="Pfam" id="PF08239">
    <property type="entry name" value="SH3_3"/>
    <property type="match status" value="1"/>
</dbReference>
<feature type="chain" id="PRO_5002654292" description="SH3b domain-containing protein" evidence="1">
    <location>
        <begin position="23"/>
        <end position="219"/>
    </location>
</feature>
<proteinExistence type="predicted"/>
<dbReference type="RefSeq" id="WP_005857845.1">
    <property type="nucleotide sequence ID" value="NZ_AAYA01000004.1"/>
</dbReference>
<dbReference type="InterPro" id="IPR009642">
    <property type="entry name" value="DUF1236"/>
</dbReference>